<accession>A0ABW5QLI5</accession>
<sequence length="551" mass="59919">MSTSPAKPDTGDRLAKVIARSGLCSRRDAEAWITAGRVVVNGKKVITPAFNVTDRDTILVDGAPLAARQGTRVWLYHKPAGLVVTEKDPEGRPTIFEALAEHGLPRVVTVGRLDINTEGLLLLTNDGGLKRVLELPATGWLRRYRVRAHGSITQARLDTLKDGIEVEGVRYGPIEATLEREQGSNVWLVVALREGKNREVKNVLGALGLEVNRLIRVSYGPFQLNDIPVGGIETVRAKVLRDQLGKKLADAADVDFDSEMPELDPAKALVGKPTRDRKTGRGTNTVEINRQRFRFTDHAELSPEEWEAQREQRPVRSPRDRVAPRAAPPRGGARDDRPAGPTRRIHFDEDGRAPEEYQGRAPARGRGDRDGGPNRSFGKPRFEGAGKPRRDGDEAPRGAFKPRRGGDDAPRGSFKPRRDAEGADARPARGPRPPRRDGDAPARGPRPPRTRDEAQRSDKPFRPRGDKPFRPREDAGAGEGRPSRPARPRPEGDRGGKPARFGGKPGGSPGGRPPRDGGPAKPRGPRPGGPRPTGSRPAGGKPAGGPRRPRG</sequence>
<evidence type="ECO:0000256" key="1">
    <source>
        <dbReference type="ARBA" id="ARBA00000073"/>
    </source>
</evidence>
<reference evidence="10" key="1">
    <citation type="journal article" date="2019" name="Int. J. Syst. Evol. Microbiol.">
        <title>The Global Catalogue of Microorganisms (GCM) 10K type strain sequencing project: providing services to taxonomists for standard genome sequencing and annotation.</title>
        <authorList>
            <consortium name="The Broad Institute Genomics Platform"/>
            <consortium name="The Broad Institute Genome Sequencing Center for Infectious Disease"/>
            <person name="Wu L."/>
            <person name="Ma J."/>
        </authorList>
    </citation>
    <scope>NUCLEOTIDE SEQUENCE [LARGE SCALE GENOMIC DNA]</scope>
    <source>
        <strain evidence="10">CCM 7427</strain>
    </source>
</reference>
<dbReference type="InterPro" id="IPR006145">
    <property type="entry name" value="PsdUridine_synth_RsuA/RluA"/>
</dbReference>
<dbReference type="PROSITE" id="PS50889">
    <property type="entry name" value="S4"/>
    <property type="match status" value="1"/>
</dbReference>
<dbReference type="NCBIfam" id="TIGR00093">
    <property type="entry name" value="pseudouridine synthase"/>
    <property type="match status" value="1"/>
</dbReference>
<dbReference type="Gene3D" id="3.30.70.580">
    <property type="entry name" value="Pseudouridine synthase I, catalytic domain, N-terminal subdomain"/>
    <property type="match status" value="1"/>
</dbReference>
<dbReference type="Proteomes" id="UP001597521">
    <property type="component" value="Unassembled WGS sequence"/>
</dbReference>
<dbReference type="SUPFAM" id="SSF55120">
    <property type="entry name" value="Pseudouridine synthase"/>
    <property type="match status" value="1"/>
</dbReference>
<dbReference type="CDD" id="cd00165">
    <property type="entry name" value="S4"/>
    <property type="match status" value="1"/>
</dbReference>
<dbReference type="InterPro" id="IPR050343">
    <property type="entry name" value="RsuA_PseudoU_synthase"/>
</dbReference>
<dbReference type="SMART" id="SM00363">
    <property type="entry name" value="S4"/>
    <property type="match status" value="1"/>
</dbReference>
<dbReference type="InterPro" id="IPR042092">
    <property type="entry name" value="PsdUridine_s_RsuA/RluB/E/F_cat"/>
</dbReference>
<dbReference type="PANTHER" id="PTHR47683:SF3">
    <property type="entry name" value="RIBOSOMAL LARGE SUBUNIT PSEUDOURIDINE SYNTHASE B"/>
    <property type="match status" value="1"/>
</dbReference>
<feature type="compositionally biased region" description="Basic and acidic residues" evidence="7">
    <location>
        <begin position="380"/>
        <end position="396"/>
    </location>
</feature>
<proteinExistence type="inferred from homology"/>
<feature type="region of interest" description="Disordered" evidence="7">
    <location>
        <begin position="269"/>
        <end position="551"/>
    </location>
</feature>
<dbReference type="PANTHER" id="PTHR47683">
    <property type="entry name" value="PSEUDOURIDINE SYNTHASE FAMILY PROTEIN-RELATED"/>
    <property type="match status" value="1"/>
</dbReference>
<dbReference type="Gene3D" id="3.10.290.10">
    <property type="entry name" value="RNA-binding S4 domain"/>
    <property type="match status" value="1"/>
</dbReference>
<comment type="caution">
    <text evidence="9">The sequence shown here is derived from an EMBL/GenBank/DDBJ whole genome shotgun (WGS) entry which is preliminary data.</text>
</comment>
<dbReference type="RefSeq" id="WP_386833817.1">
    <property type="nucleotide sequence ID" value="NZ_JBHUNP010000001.1"/>
</dbReference>
<dbReference type="InterPro" id="IPR020103">
    <property type="entry name" value="PsdUridine_synth_cat_dom_sf"/>
</dbReference>
<keyword evidence="10" id="KW-1185">Reference proteome</keyword>
<feature type="compositionally biased region" description="Basic and acidic residues" evidence="7">
    <location>
        <begin position="404"/>
        <end position="427"/>
    </location>
</feature>
<evidence type="ECO:0000256" key="4">
    <source>
        <dbReference type="ARBA" id="ARBA00023235"/>
    </source>
</evidence>
<protein>
    <recommendedName>
        <fullName evidence="6">Pseudouridine synthase</fullName>
        <ecNumber evidence="6">5.4.99.-</ecNumber>
    </recommendedName>
</protein>
<feature type="domain" description="RNA-binding S4" evidence="8">
    <location>
        <begin position="12"/>
        <end position="71"/>
    </location>
</feature>
<feature type="compositionally biased region" description="Low complexity" evidence="7">
    <location>
        <begin position="532"/>
        <end position="551"/>
    </location>
</feature>
<evidence type="ECO:0000259" key="8">
    <source>
        <dbReference type="SMART" id="SM00363"/>
    </source>
</evidence>
<evidence type="ECO:0000313" key="9">
    <source>
        <dbReference type="EMBL" id="MFD2648595.1"/>
    </source>
</evidence>
<comment type="catalytic activity">
    <reaction evidence="1">
        <text>a uridine in RNA = a pseudouridine in RNA</text>
        <dbReference type="Rhea" id="RHEA:48348"/>
        <dbReference type="Rhea" id="RHEA-COMP:12068"/>
        <dbReference type="Rhea" id="RHEA-COMP:12069"/>
        <dbReference type="ChEBI" id="CHEBI:65314"/>
        <dbReference type="ChEBI" id="CHEBI:65315"/>
    </reaction>
</comment>
<evidence type="ECO:0000256" key="7">
    <source>
        <dbReference type="SAM" id="MobiDB-lite"/>
    </source>
</evidence>
<name>A0ABW5QLI5_9HYPH</name>
<dbReference type="EC" id="5.4.99.-" evidence="6"/>
<dbReference type="SUPFAM" id="SSF55174">
    <property type="entry name" value="Alpha-L RNA-binding motif"/>
    <property type="match status" value="1"/>
</dbReference>
<feature type="compositionally biased region" description="Basic and acidic residues" evidence="7">
    <location>
        <begin position="449"/>
        <end position="475"/>
    </location>
</feature>
<dbReference type="InterPro" id="IPR002942">
    <property type="entry name" value="S4_RNA-bd"/>
</dbReference>
<dbReference type="Pfam" id="PF00849">
    <property type="entry name" value="PseudoU_synth_2"/>
    <property type="match status" value="1"/>
</dbReference>
<evidence type="ECO:0000313" key="10">
    <source>
        <dbReference type="Proteomes" id="UP001597521"/>
    </source>
</evidence>
<dbReference type="InterPro" id="IPR000748">
    <property type="entry name" value="PsdUridine_synth_RsuA/RluB/E/F"/>
</dbReference>
<gene>
    <name evidence="9" type="ORF">ACFSX5_12420</name>
</gene>
<keyword evidence="3 5" id="KW-0694">RNA-binding</keyword>
<organism evidence="9 10">
    <name type="scientific">Devosia albogilva</name>
    <dbReference type="NCBI Taxonomy" id="429726"/>
    <lineage>
        <taxon>Bacteria</taxon>
        <taxon>Pseudomonadati</taxon>
        <taxon>Pseudomonadota</taxon>
        <taxon>Alphaproteobacteria</taxon>
        <taxon>Hyphomicrobiales</taxon>
        <taxon>Devosiaceae</taxon>
        <taxon>Devosia</taxon>
    </lineage>
</organism>
<feature type="compositionally biased region" description="Basic and acidic residues" evidence="7">
    <location>
        <begin position="294"/>
        <end position="323"/>
    </location>
</feature>
<dbReference type="InterPro" id="IPR018496">
    <property type="entry name" value="PsdUridine_synth_RsuA/RluB_CS"/>
</dbReference>
<feature type="compositionally biased region" description="Basic and acidic residues" evidence="7">
    <location>
        <begin position="345"/>
        <end position="358"/>
    </location>
</feature>
<dbReference type="Pfam" id="PF01479">
    <property type="entry name" value="S4"/>
    <property type="match status" value="1"/>
</dbReference>
<dbReference type="Gene3D" id="3.30.70.1560">
    <property type="entry name" value="Alpha-L RNA-binding motif"/>
    <property type="match status" value="1"/>
</dbReference>
<evidence type="ECO:0000256" key="2">
    <source>
        <dbReference type="ARBA" id="ARBA00008348"/>
    </source>
</evidence>
<dbReference type="InterPro" id="IPR036986">
    <property type="entry name" value="S4_RNA-bd_sf"/>
</dbReference>
<dbReference type="PROSITE" id="PS01149">
    <property type="entry name" value="PSI_RSU"/>
    <property type="match status" value="1"/>
</dbReference>
<keyword evidence="4 6" id="KW-0413">Isomerase</keyword>
<comment type="similarity">
    <text evidence="2 6">Belongs to the pseudouridine synthase RsuA family.</text>
</comment>
<dbReference type="InterPro" id="IPR020094">
    <property type="entry name" value="TruA/RsuA/RluB/E/F_N"/>
</dbReference>
<evidence type="ECO:0000256" key="3">
    <source>
        <dbReference type="ARBA" id="ARBA00022884"/>
    </source>
</evidence>
<evidence type="ECO:0000256" key="5">
    <source>
        <dbReference type="PROSITE-ProRule" id="PRU00182"/>
    </source>
</evidence>
<dbReference type="EMBL" id="JBHUNP010000001">
    <property type="protein sequence ID" value="MFD2648595.1"/>
    <property type="molecule type" value="Genomic_DNA"/>
</dbReference>
<evidence type="ECO:0000256" key="6">
    <source>
        <dbReference type="RuleBase" id="RU003887"/>
    </source>
</evidence>